<keyword evidence="3 6" id="KW-0812">Transmembrane</keyword>
<dbReference type="EMBL" id="BMQC01000008">
    <property type="protein sequence ID" value="GGK31502.1"/>
    <property type="molecule type" value="Genomic_DNA"/>
</dbReference>
<dbReference type="AlphaFoldDB" id="A0A8J3BMA8"/>
<reference evidence="8" key="2">
    <citation type="submission" date="2020-09" db="EMBL/GenBank/DDBJ databases">
        <authorList>
            <person name="Sun Q."/>
            <person name="Ohkuma M."/>
        </authorList>
    </citation>
    <scope>NUCLEOTIDE SEQUENCE</scope>
    <source>
        <strain evidence="8">JCM 3091</strain>
    </source>
</reference>
<organism evidence="8 9">
    <name type="scientific">Pilimelia terevasa</name>
    <dbReference type="NCBI Taxonomy" id="53372"/>
    <lineage>
        <taxon>Bacteria</taxon>
        <taxon>Bacillati</taxon>
        <taxon>Actinomycetota</taxon>
        <taxon>Actinomycetes</taxon>
        <taxon>Micromonosporales</taxon>
        <taxon>Micromonosporaceae</taxon>
        <taxon>Pilimelia</taxon>
    </lineage>
</organism>
<sequence>MTLSTSGMLAGAVLGLSVGLLVWQLRPGTPALGPALSRLNPDHRQTYQPPAGRAWAWLADKLVPEADLALLDLTRGKYLSHLGMAALTGIVAIPVLALAAGLAGLDVPFVAPTAGGLAFSVGAMVLQRRGVAGQACTARAEYQRGVCVYLDQVALSAAAGHGPVASLEQAAQVGSGPVFDRIRSTLLDAKLRMEAPWERLQALGADLDVPALGDLGDIMHASGTAGAHVYKTLRAKATSLRTQVRYAELAAAKSSSTALDALGAALVLVLLAIAVYPFIAQLHIAT</sequence>
<evidence type="ECO:0000256" key="3">
    <source>
        <dbReference type="ARBA" id="ARBA00022692"/>
    </source>
</evidence>
<keyword evidence="2" id="KW-1003">Cell membrane</keyword>
<dbReference type="PANTHER" id="PTHR35007">
    <property type="entry name" value="INTEGRAL MEMBRANE PROTEIN-RELATED"/>
    <property type="match status" value="1"/>
</dbReference>
<reference evidence="8" key="1">
    <citation type="journal article" date="2014" name="Int. J. Syst. Evol. Microbiol.">
        <title>Complete genome sequence of Corynebacterium casei LMG S-19264T (=DSM 44701T), isolated from a smear-ripened cheese.</title>
        <authorList>
            <consortium name="US DOE Joint Genome Institute (JGI-PGF)"/>
            <person name="Walter F."/>
            <person name="Albersmeier A."/>
            <person name="Kalinowski J."/>
            <person name="Ruckert C."/>
        </authorList>
    </citation>
    <scope>NUCLEOTIDE SEQUENCE</scope>
    <source>
        <strain evidence="8">JCM 3091</strain>
    </source>
</reference>
<comment type="caution">
    <text evidence="8">The sequence shown here is derived from an EMBL/GenBank/DDBJ whole genome shotgun (WGS) entry which is preliminary data.</text>
</comment>
<keyword evidence="9" id="KW-1185">Reference proteome</keyword>
<name>A0A8J3BMA8_9ACTN</name>
<feature type="transmembrane region" description="Helical" evidence="6">
    <location>
        <begin position="6"/>
        <end position="23"/>
    </location>
</feature>
<keyword evidence="4 6" id="KW-1133">Transmembrane helix</keyword>
<evidence type="ECO:0000313" key="8">
    <source>
        <dbReference type="EMBL" id="GGK31502.1"/>
    </source>
</evidence>
<dbReference type="Proteomes" id="UP000662200">
    <property type="component" value="Unassembled WGS sequence"/>
</dbReference>
<feature type="transmembrane region" description="Helical" evidence="6">
    <location>
        <begin position="109"/>
        <end position="126"/>
    </location>
</feature>
<evidence type="ECO:0000256" key="6">
    <source>
        <dbReference type="SAM" id="Phobius"/>
    </source>
</evidence>
<comment type="subcellular location">
    <subcellularLocation>
        <location evidence="1">Cell membrane</location>
        <topology evidence="1">Multi-pass membrane protein</topology>
    </subcellularLocation>
</comment>
<dbReference type="GO" id="GO:0005886">
    <property type="term" value="C:plasma membrane"/>
    <property type="evidence" value="ECO:0007669"/>
    <property type="project" value="UniProtKB-SubCell"/>
</dbReference>
<keyword evidence="5 6" id="KW-0472">Membrane</keyword>
<evidence type="ECO:0000256" key="2">
    <source>
        <dbReference type="ARBA" id="ARBA00022475"/>
    </source>
</evidence>
<feature type="transmembrane region" description="Helical" evidence="6">
    <location>
        <begin position="258"/>
        <end position="279"/>
    </location>
</feature>
<evidence type="ECO:0000256" key="5">
    <source>
        <dbReference type="ARBA" id="ARBA00023136"/>
    </source>
</evidence>
<evidence type="ECO:0000313" key="9">
    <source>
        <dbReference type="Proteomes" id="UP000662200"/>
    </source>
</evidence>
<dbReference type="PANTHER" id="PTHR35007:SF1">
    <property type="entry name" value="PILUS ASSEMBLY PROTEIN"/>
    <property type="match status" value="1"/>
</dbReference>
<evidence type="ECO:0000256" key="1">
    <source>
        <dbReference type="ARBA" id="ARBA00004651"/>
    </source>
</evidence>
<evidence type="ECO:0000256" key="4">
    <source>
        <dbReference type="ARBA" id="ARBA00022989"/>
    </source>
</evidence>
<feature type="transmembrane region" description="Helical" evidence="6">
    <location>
        <begin position="82"/>
        <end position="103"/>
    </location>
</feature>
<feature type="domain" description="Type II secretion system protein GspF" evidence="7">
    <location>
        <begin position="150"/>
        <end position="277"/>
    </location>
</feature>
<dbReference type="RefSeq" id="WP_189114499.1">
    <property type="nucleotide sequence ID" value="NZ_BMQC01000008.1"/>
</dbReference>
<dbReference type="Pfam" id="PF00482">
    <property type="entry name" value="T2SSF"/>
    <property type="match status" value="1"/>
</dbReference>
<evidence type="ECO:0000259" key="7">
    <source>
        <dbReference type="Pfam" id="PF00482"/>
    </source>
</evidence>
<proteinExistence type="predicted"/>
<accession>A0A8J3BMA8</accession>
<gene>
    <name evidence="8" type="ORF">GCM10010124_25370</name>
</gene>
<protein>
    <recommendedName>
        <fullName evidence="7">Type II secretion system protein GspF domain-containing protein</fullName>
    </recommendedName>
</protein>
<dbReference type="InterPro" id="IPR018076">
    <property type="entry name" value="T2SS_GspF_dom"/>
</dbReference>